<dbReference type="AlphaFoldDB" id="A0AAW1TNQ2"/>
<proteinExistence type="predicted"/>
<comment type="caution">
    <text evidence="1">The sequence shown here is derived from an EMBL/GenBank/DDBJ whole genome shotgun (WGS) entry which is preliminary data.</text>
</comment>
<dbReference type="EMBL" id="JARQZJ010000001">
    <property type="protein sequence ID" value="KAK9869375.1"/>
    <property type="molecule type" value="Genomic_DNA"/>
</dbReference>
<sequence length="68" mass="7674">ITQGNSKLGTHKILAHCPNSLCNRLFAHGNVYDVSFKPDAYFIESKCTLYNHKINWSSNKPGDLLVRP</sequence>
<keyword evidence="2" id="KW-1185">Reference proteome</keyword>
<evidence type="ECO:0000313" key="1">
    <source>
        <dbReference type="EMBL" id="KAK9869375.1"/>
    </source>
</evidence>
<reference evidence="1 2" key="1">
    <citation type="submission" date="2023-03" db="EMBL/GenBank/DDBJ databases">
        <title>Genome insight into feeding habits of ladybird beetles.</title>
        <authorList>
            <person name="Li H.-S."/>
            <person name="Huang Y.-H."/>
            <person name="Pang H."/>
        </authorList>
    </citation>
    <scope>NUCLEOTIDE SEQUENCE [LARGE SCALE GENOMIC DNA]</scope>
    <source>
        <strain evidence="1">SYSU_2023b</strain>
        <tissue evidence="1">Whole body</tissue>
    </source>
</reference>
<protein>
    <submittedName>
        <fullName evidence="1">Uncharacterized protein</fullName>
    </submittedName>
</protein>
<evidence type="ECO:0000313" key="2">
    <source>
        <dbReference type="Proteomes" id="UP001431783"/>
    </source>
</evidence>
<dbReference type="Proteomes" id="UP001431783">
    <property type="component" value="Unassembled WGS sequence"/>
</dbReference>
<feature type="non-terminal residue" evidence="1">
    <location>
        <position position="1"/>
    </location>
</feature>
<name>A0AAW1TNQ2_9CUCU</name>
<gene>
    <name evidence="1" type="ORF">WA026_003132</name>
</gene>
<accession>A0AAW1TNQ2</accession>
<organism evidence="1 2">
    <name type="scientific">Henosepilachna vigintioctopunctata</name>
    <dbReference type="NCBI Taxonomy" id="420089"/>
    <lineage>
        <taxon>Eukaryota</taxon>
        <taxon>Metazoa</taxon>
        <taxon>Ecdysozoa</taxon>
        <taxon>Arthropoda</taxon>
        <taxon>Hexapoda</taxon>
        <taxon>Insecta</taxon>
        <taxon>Pterygota</taxon>
        <taxon>Neoptera</taxon>
        <taxon>Endopterygota</taxon>
        <taxon>Coleoptera</taxon>
        <taxon>Polyphaga</taxon>
        <taxon>Cucujiformia</taxon>
        <taxon>Coccinelloidea</taxon>
        <taxon>Coccinellidae</taxon>
        <taxon>Epilachninae</taxon>
        <taxon>Epilachnini</taxon>
        <taxon>Henosepilachna</taxon>
    </lineage>
</organism>